<sequence length="373" mass="40699">MWVGIAVLGVTLGLILLESMPRGLIVAECYTQSLAFAIGGIYTIGQGVVLPGVLFLLMSSFPLLFLYLVQDRLEFSGVMLTCTAKILRRHKGLFILALFMVLLTVGFCILAIYLILPPILRGLADEQNQFDTSYIIFVIFGVFWVQEVMRNVMHVTSCGVVATWYFAGEARLPPSPIKSSFTRAVTTSIGSICFGSLLVAVVRFLRFLVETSRSAADDNNFLSCIFDCILHCVESLVSYFNEYAFVHVAVYGCGYVDAAKKTIALVRQCFFAGIFNDCLAGMATDILTLMIATCVGVAAGILTWSVSFGVVMFVVSLFINATAFQVVQSAVTTIFVCFAELPEGLAVSFPSLYTLLITTDRGYTHHTDGYGAV</sequence>
<dbReference type="Proteomes" id="UP000515908">
    <property type="component" value="Chromosome 17"/>
</dbReference>
<dbReference type="OrthoDB" id="44736at2759"/>
<evidence type="ECO:0000313" key="8">
    <source>
        <dbReference type="Proteomes" id="UP000515908"/>
    </source>
</evidence>
<evidence type="ECO:0000313" key="7">
    <source>
        <dbReference type="EMBL" id="CAD2220315.1"/>
    </source>
</evidence>
<evidence type="ECO:0000256" key="1">
    <source>
        <dbReference type="ARBA" id="ARBA00004141"/>
    </source>
</evidence>
<proteinExistence type="inferred from homology"/>
<evidence type="ECO:0000256" key="4">
    <source>
        <dbReference type="ARBA" id="ARBA00022989"/>
    </source>
</evidence>
<comment type="subcellular location">
    <subcellularLocation>
        <location evidence="6">Cell membrane</location>
        <topology evidence="6">Multi-pass membrane protein</topology>
    </subcellularLocation>
    <subcellularLocation>
        <location evidence="1">Membrane</location>
        <topology evidence="1">Multi-pass membrane protein</topology>
    </subcellularLocation>
</comment>
<dbReference type="Pfam" id="PF04515">
    <property type="entry name" value="Choline_transpo"/>
    <property type="match status" value="1"/>
</dbReference>
<gene>
    <name evidence="7" type="ORF">ADEAN_000783000</name>
</gene>
<dbReference type="PANTHER" id="PTHR12385:SF4">
    <property type="entry name" value="PROTEIN PNS1"/>
    <property type="match status" value="1"/>
</dbReference>
<evidence type="ECO:0000256" key="6">
    <source>
        <dbReference type="RuleBase" id="RU368066"/>
    </source>
</evidence>
<reference evidence="7 8" key="1">
    <citation type="submission" date="2020-08" db="EMBL/GenBank/DDBJ databases">
        <authorList>
            <person name="Newling K."/>
            <person name="Davey J."/>
            <person name="Forrester S."/>
        </authorList>
    </citation>
    <scope>NUCLEOTIDE SEQUENCE [LARGE SCALE GENOMIC DNA]</scope>
    <source>
        <strain evidence="8">Crithidia deanei Carvalho (ATCC PRA-265)</strain>
    </source>
</reference>
<dbReference type="EMBL" id="LR877161">
    <property type="protein sequence ID" value="CAD2220315.1"/>
    <property type="molecule type" value="Genomic_DNA"/>
</dbReference>
<keyword evidence="3 6" id="KW-0812">Transmembrane</keyword>
<protein>
    <recommendedName>
        <fullName evidence="6">Choline transporter-like protein</fullName>
    </recommendedName>
</protein>
<accession>S9W3Z8</accession>
<dbReference type="VEuPathDB" id="TriTrypDB:ADEAN_000783000"/>
<comment type="caution">
    <text evidence="6">Lacks conserved residue(s) required for the propagation of feature annotation.</text>
</comment>
<organism evidence="7 8">
    <name type="scientific">Angomonas deanei</name>
    <dbReference type="NCBI Taxonomy" id="59799"/>
    <lineage>
        <taxon>Eukaryota</taxon>
        <taxon>Discoba</taxon>
        <taxon>Euglenozoa</taxon>
        <taxon>Kinetoplastea</taxon>
        <taxon>Metakinetoplastina</taxon>
        <taxon>Trypanosomatida</taxon>
        <taxon>Trypanosomatidae</taxon>
        <taxon>Strigomonadinae</taxon>
        <taxon>Angomonas</taxon>
    </lineage>
</organism>
<dbReference type="AlphaFoldDB" id="S9W3Z8"/>
<dbReference type="GO" id="GO:0005886">
    <property type="term" value="C:plasma membrane"/>
    <property type="evidence" value="ECO:0007669"/>
    <property type="project" value="UniProtKB-SubCell"/>
</dbReference>
<comment type="similarity">
    <text evidence="2 6">Belongs to the CTL (choline transporter-like) family.</text>
</comment>
<feature type="transmembrane region" description="Helical" evidence="6">
    <location>
        <begin position="43"/>
        <end position="69"/>
    </location>
</feature>
<dbReference type="PANTHER" id="PTHR12385">
    <property type="entry name" value="CHOLINE TRANSPORTER-LIKE (SLC FAMILY 44)"/>
    <property type="match status" value="1"/>
</dbReference>
<feature type="transmembrane region" description="Helical" evidence="6">
    <location>
        <begin position="286"/>
        <end position="319"/>
    </location>
</feature>
<keyword evidence="8" id="KW-1185">Reference proteome</keyword>
<evidence type="ECO:0000256" key="3">
    <source>
        <dbReference type="ARBA" id="ARBA00022692"/>
    </source>
</evidence>
<dbReference type="InterPro" id="IPR007603">
    <property type="entry name" value="Choline_transptr-like"/>
</dbReference>
<feature type="transmembrane region" description="Helical" evidence="6">
    <location>
        <begin position="128"/>
        <end position="145"/>
    </location>
</feature>
<feature type="transmembrane region" description="Helical" evidence="6">
    <location>
        <begin position="188"/>
        <end position="209"/>
    </location>
</feature>
<evidence type="ECO:0000256" key="2">
    <source>
        <dbReference type="ARBA" id="ARBA00007168"/>
    </source>
</evidence>
<name>S9W3Z8_9TRYP</name>
<evidence type="ECO:0000256" key="5">
    <source>
        <dbReference type="ARBA" id="ARBA00023136"/>
    </source>
</evidence>
<feature type="transmembrane region" description="Helical" evidence="6">
    <location>
        <begin position="93"/>
        <end position="116"/>
    </location>
</feature>
<keyword evidence="4 6" id="KW-1133">Transmembrane helix</keyword>
<keyword evidence="5 6" id="KW-0472">Membrane</keyword>
<comment type="function">
    <text evidence="6">Choline transporter.</text>
</comment>
<feature type="transmembrane region" description="Helical" evidence="6">
    <location>
        <begin position="152"/>
        <end position="168"/>
    </location>
</feature>
<dbReference type="GO" id="GO:0022857">
    <property type="term" value="F:transmembrane transporter activity"/>
    <property type="evidence" value="ECO:0007669"/>
    <property type="project" value="UniProtKB-UniRule"/>
</dbReference>